<evidence type="ECO:0000313" key="1">
    <source>
        <dbReference type="EMBL" id="TMS02257.1"/>
    </source>
</evidence>
<proteinExistence type="predicted"/>
<keyword evidence="2" id="KW-1185">Reference proteome</keyword>
<protein>
    <submittedName>
        <fullName evidence="1">Uncharacterized protein</fullName>
    </submittedName>
</protein>
<comment type="caution">
    <text evidence="1">The sequence shown here is derived from an EMBL/GenBank/DDBJ whole genome shotgun (WGS) entry which is preliminary data.</text>
</comment>
<reference evidence="1" key="1">
    <citation type="submission" date="2018-11" db="EMBL/GenBank/DDBJ databases">
        <title>The sequence and de novo assembly of Larimichthys crocea genome using PacBio and Hi-C technologies.</title>
        <authorList>
            <person name="Xu P."/>
            <person name="Chen B."/>
            <person name="Zhou Z."/>
            <person name="Ke Q."/>
            <person name="Wu Y."/>
            <person name="Bai H."/>
            <person name="Pu F."/>
        </authorList>
    </citation>
    <scope>NUCLEOTIDE SEQUENCE</scope>
    <source>
        <tissue evidence="1">Muscle</tissue>
    </source>
</reference>
<gene>
    <name evidence="1" type="ORF">E3U43_007797</name>
</gene>
<dbReference type="Proteomes" id="UP000793456">
    <property type="component" value="Chromosome XXIV"/>
</dbReference>
<evidence type="ECO:0000313" key="2">
    <source>
        <dbReference type="Proteomes" id="UP000793456"/>
    </source>
</evidence>
<dbReference type="EMBL" id="CM011697">
    <property type="protein sequence ID" value="TMS02257.1"/>
    <property type="molecule type" value="Genomic_DNA"/>
</dbReference>
<organism evidence="1 2">
    <name type="scientific">Larimichthys crocea</name>
    <name type="common">Large yellow croaker</name>
    <name type="synonym">Pseudosciaena crocea</name>
    <dbReference type="NCBI Taxonomy" id="215358"/>
    <lineage>
        <taxon>Eukaryota</taxon>
        <taxon>Metazoa</taxon>
        <taxon>Chordata</taxon>
        <taxon>Craniata</taxon>
        <taxon>Vertebrata</taxon>
        <taxon>Euteleostomi</taxon>
        <taxon>Actinopterygii</taxon>
        <taxon>Neopterygii</taxon>
        <taxon>Teleostei</taxon>
        <taxon>Neoteleostei</taxon>
        <taxon>Acanthomorphata</taxon>
        <taxon>Eupercaria</taxon>
        <taxon>Sciaenidae</taxon>
        <taxon>Larimichthys</taxon>
    </lineage>
</organism>
<name>A0ACD3Q4X0_LARCR</name>
<accession>A0ACD3Q4X0</accession>
<sequence>MMSFWKNKSPPGKIFIDCFHSNAVKTAVPFKYIINNLLPTAKYHGLLNQGATCYLNSVLQVLFMTEDFRAAVERDTSENPDHDCIDRHLTSLFADLKERTAYTYKITQKLGIDRVYEQQDAAEYFEKILRLTRSGASEIFCGWLTHKTICAGCSTKAESDAAFWHLPLALVDSNSDYSVVDGIKDYFRSSEFSGDNQMYCDQCDKKSDATIKCVIKRHPEVLMLLLKRFEFNYSYMSYVKINRTVEVPFTLQIPENQTYELYAVVDHFGDLRGGHYTATIKDDEGWYTFNDTTVTLVRLIT</sequence>